<name>A0A6N2KBR0_SALVM</name>
<gene>
    <name evidence="1" type="ORF">SVIM_LOCUS24315</name>
</gene>
<evidence type="ECO:0000313" key="1">
    <source>
        <dbReference type="EMBL" id="VFU22373.1"/>
    </source>
</evidence>
<reference evidence="1" key="1">
    <citation type="submission" date="2019-03" db="EMBL/GenBank/DDBJ databases">
        <authorList>
            <person name="Mank J."/>
            <person name="Almeida P."/>
        </authorList>
    </citation>
    <scope>NUCLEOTIDE SEQUENCE</scope>
    <source>
        <strain evidence="1">78183</strain>
    </source>
</reference>
<protein>
    <submittedName>
        <fullName evidence="1">Uncharacterized protein</fullName>
    </submittedName>
</protein>
<dbReference type="EMBL" id="CAADRP010000069">
    <property type="protein sequence ID" value="VFU22373.1"/>
    <property type="molecule type" value="Genomic_DNA"/>
</dbReference>
<dbReference type="AlphaFoldDB" id="A0A6N2KBR0"/>
<proteinExistence type="predicted"/>
<sequence>MRQGLARMKRSTGKVIPAGATSIRFEGILSGGLSPDERINLVTNGIHHMAQCLHSYNLMAKPSATCSCFFADIIRLFDSAVRLLLCSNPL</sequence>
<organism evidence="1">
    <name type="scientific">Salix viminalis</name>
    <name type="common">Common osier</name>
    <name type="synonym">Basket willow</name>
    <dbReference type="NCBI Taxonomy" id="40686"/>
    <lineage>
        <taxon>Eukaryota</taxon>
        <taxon>Viridiplantae</taxon>
        <taxon>Streptophyta</taxon>
        <taxon>Embryophyta</taxon>
        <taxon>Tracheophyta</taxon>
        <taxon>Spermatophyta</taxon>
        <taxon>Magnoliopsida</taxon>
        <taxon>eudicotyledons</taxon>
        <taxon>Gunneridae</taxon>
        <taxon>Pentapetalae</taxon>
        <taxon>rosids</taxon>
        <taxon>fabids</taxon>
        <taxon>Malpighiales</taxon>
        <taxon>Salicaceae</taxon>
        <taxon>Saliceae</taxon>
        <taxon>Salix</taxon>
    </lineage>
</organism>
<accession>A0A6N2KBR0</accession>